<feature type="transmembrane region" description="Helical" evidence="5">
    <location>
        <begin position="7"/>
        <end position="25"/>
    </location>
</feature>
<dbReference type="PANTHER" id="PTHR37422">
    <property type="entry name" value="TEICHURONIC ACID BIOSYNTHESIS PROTEIN TUAE"/>
    <property type="match status" value="1"/>
</dbReference>
<feature type="transmembrane region" description="Helical" evidence="5">
    <location>
        <begin position="162"/>
        <end position="180"/>
    </location>
</feature>
<keyword evidence="2 5" id="KW-0812">Transmembrane</keyword>
<dbReference type="PANTHER" id="PTHR37422:SF13">
    <property type="entry name" value="LIPOPOLYSACCHARIDE BIOSYNTHESIS PROTEIN PA4999-RELATED"/>
    <property type="match status" value="1"/>
</dbReference>
<feature type="transmembrane region" description="Helical" evidence="5">
    <location>
        <begin position="31"/>
        <end position="46"/>
    </location>
</feature>
<dbReference type="Proteomes" id="UP000295278">
    <property type="component" value="Unassembled WGS sequence"/>
</dbReference>
<dbReference type="AlphaFoldDB" id="A0A4R5ASN6"/>
<dbReference type="InterPro" id="IPR051533">
    <property type="entry name" value="WaaL-like"/>
</dbReference>
<sequence length="458" mass="51511">MKKEDQSYLYLIAFHICIGFLIYVVPFASKIYGYSIFIFGIYYIIKKQNRNNEALIAAAYVVGSEVVLRMTEGNPTYEISKYGVMVFLLIGMYFSGFSRSAAPYWIYLLLLVPSVVLSTFVLNFDTNMRKTIAFNISGPVCLGVASLYTFRRRISLEHINAILLSMGLPIVTMMVYLTLYTPNVRDIITSTQSTYETSGGFGPNQVATILGLGMFIFFSRIILASETKFLVAVNLIISLNITYRGMITFSRGGMITGFLMIVLLLLFLYFKSNSNGKIKLNYIMVLIVLAMAATWAYTSYQTGGLIDKRYANQDAQGRVKKSQLTGREDIAQDEIAIFLENPIFGVGVAKGVEVRRLKRGNNIPISHDEITRLMAEHGMLGIFALLLLFFTPFFLYLENSFNMFLLCFVVFWFLTINHAAMRIAAPAFVYALALLNVQLGGTTIRTETEQQPQGRVLA</sequence>
<accession>A0A4R5ASN6</accession>
<protein>
    <submittedName>
        <fullName evidence="7">O-antigen ligase domain-containing protein</fullName>
    </submittedName>
</protein>
<evidence type="ECO:0000256" key="5">
    <source>
        <dbReference type="SAM" id="Phobius"/>
    </source>
</evidence>
<reference evidence="7 8" key="1">
    <citation type="submission" date="2019-03" db="EMBL/GenBank/DDBJ databases">
        <title>Flavobacterium AT-3-2 sp. nov., isolated from arctic soil.</title>
        <authorList>
            <person name="Chaudhary D.K."/>
        </authorList>
    </citation>
    <scope>NUCLEOTIDE SEQUENCE [LARGE SCALE GENOMIC DNA]</scope>
    <source>
        <strain evidence="7 8">AT-3-2</strain>
    </source>
</reference>
<comment type="subcellular location">
    <subcellularLocation>
        <location evidence="1">Membrane</location>
        <topology evidence="1">Multi-pass membrane protein</topology>
    </subcellularLocation>
</comment>
<feature type="transmembrane region" description="Helical" evidence="5">
    <location>
        <begin position="79"/>
        <end position="98"/>
    </location>
</feature>
<dbReference type="Pfam" id="PF04932">
    <property type="entry name" value="Wzy_C"/>
    <property type="match status" value="1"/>
</dbReference>
<comment type="caution">
    <text evidence="7">The sequence shown here is derived from an EMBL/GenBank/DDBJ whole genome shotgun (WGS) entry which is preliminary data.</text>
</comment>
<dbReference type="GO" id="GO:0016020">
    <property type="term" value="C:membrane"/>
    <property type="evidence" value="ECO:0007669"/>
    <property type="project" value="UniProtKB-SubCell"/>
</dbReference>
<dbReference type="RefSeq" id="WP_131909741.1">
    <property type="nucleotide sequence ID" value="NZ_SMFM01000004.1"/>
</dbReference>
<feature type="transmembrane region" description="Helical" evidence="5">
    <location>
        <begin position="201"/>
        <end position="223"/>
    </location>
</feature>
<evidence type="ECO:0000259" key="6">
    <source>
        <dbReference type="Pfam" id="PF04932"/>
    </source>
</evidence>
<keyword evidence="8" id="KW-1185">Reference proteome</keyword>
<evidence type="ECO:0000256" key="1">
    <source>
        <dbReference type="ARBA" id="ARBA00004141"/>
    </source>
</evidence>
<feature type="transmembrane region" description="Helical" evidence="5">
    <location>
        <begin position="253"/>
        <end position="270"/>
    </location>
</feature>
<feature type="transmembrane region" description="Helical" evidence="5">
    <location>
        <begin position="282"/>
        <end position="300"/>
    </location>
</feature>
<dbReference type="InterPro" id="IPR007016">
    <property type="entry name" value="O-antigen_ligase-rel_domated"/>
</dbReference>
<feature type="transmembrane region" description="Helical" evidence="5">
    <location>
        <begin position="104"/>
        <end position="124"/>
    </location>
</feature>
<keyword evidence="3 5" id="KW-1133">Transmembrane helix</keyword>
<feature type="transmembrane region" description="Helical" evidence="5">
    <location>
        <begin position="379"/>
        <end position="397"/>
    </location>
</feature>
<dbReference type="GO" id="GO:0016874">
    <property type="term" value="F:ligase activity"/>
    <property type="evidence" value="ECO:0007669"/>
    <property type="project" value="UniProtKB-KW"/>
</dbReference>
<evidence type="ECO:0000313" key="8">
    <source>
        <dbReference type="Proteomes" id="UP000295278"/>
    </source>
</evidence>
<feature type="domain" description="O-antigen ligase-related" evidence="6">
    <location>
        <begin position="246"/>
        <end position="385"/>
    </location>
</feature>
<feature type="transmembrane region" description="Helical" evidence="5">
    <location>
        <begin position="403"/>
        <end position="420"/>
    </location>
</feature>
<name>A0A4R5ASN6_9FLAO</name>
<dbReference type="OrthoDB" id="1118890at2"/>
<gene>
    <name evidence="7" type="ORF">E0F89_10540</name>
</gene>
<evidence type="ECO:0000256" key="3">
    <source>
        <dbReference type="ARBA" id="ARBA00022989"/>
    </source>
</evidence>
<dbReference type="EMBL" id="SMFM01000004">
    <property type="protein sequence ID" value="TDD75991.1"/>
    <property type="molecule type" value="Genomic_DNA"/>
</dbReference>
<organism evidence="7 8">
    <name type="scientific">Flavobacterium caseinilyticum</name>
    <dbReference type="NCBI Taxonomy" id="2541732"/>
    <lineage>
        <taxon>Bacteria</taxon>
        <taxon>Pseudomonadati</taxon>
        <taxon>Bacteroidota</taxon>
        <taxon>Flavobacteriia</taxon>
        <taxon>Flavobacteriales</taxon>
        <taxon>Flavobacteriaceae</taxon>
        <taxon>Flavobacterium</taxon>
    </lineage>
</organism>
<feature type="transmembrane region" description="Helical" evidence="5">
    <location>
        <begin position="229"/>
        <end position="246"/>
    </location>
</feature>
<proteinExistence type="predicted"/>
<evidence type="ECO:0000256" key="2">
    <source>
        <dbReference type="ARBA" id="ARBA00022692"/>
    </source>
</evidence>
<keyword evidence="4 5" id="KW-0472">Membrane</keyword>
<keyword evidence="7" id="KW-0436">Ligase</keyword>
<evidence type="ECO:0000313" key="7">
    <source>
        <dbReference type="EMBL" id="TDD75991.1"/>
    </source>
</evidence>
<evidence type="ECO:0000256" key="4">
    <source>
        <dbReference type="ARBA" id="ARBA00023136"/>
    </source>
</evidence>